<dbReference type="PANTHER" id="PTHR47572">
    <property type="entry name" value="LIPOPROTEIN-RELATED"/>
    <property type="match status" value="1"/>
</dbReference>
<name>A0ABZ0WMB4_9BURK</name>
<sequence length="307" mass="33664">MQPNEYEVHDARFRALLQPNAQFEKLAGGCMWAEGPVWFPAAEFLAWSDIPNNRMLRWVPGAGVGVFRACSNFSNGNTLDREGRLVTCEHGTRRVTRTEHDGRITVIADRYEGKRLNSPNDVIVRSDGSIWFTDPDYGILSDYEGYRAPSEIGNCNVYRVSPDNGAVTPVADDFAKPNGLAFSPDETRLYVADSGSSHIEGGPHHIRVFDVDAHGTLRNGRVFVDVAPGVPDGMRVDEHGNVWTSAEDGIHCYAPDGTLLGKIFVPETVANLVFGGPNRNRLFIAASTSLYSLYVGVRGAATYGDRS</sequence>
<dbReference type="InterPro" id="IPR013658">
    <property type="entry name" value="SGL"/>
</dbReference>
<dbReference type="Gene3D" id="2.120.10.30">
    <property type="entry name" value="TolB, C-terminal domain"/>
    <property type="match status" value="1"/>
</dbReference>
<proteinExistence type="predicted"/>
<accession>A0ABZ0WMB4</accession>
<protein>
    <submittedName>
        <fullName evidence="3">SMP-30/gluconolactonase/LRE family protein</fullName>
    </submittedName>
</protein>
<evidence type="ECO:0000256" key="1">
    <source>
        <dbReference type="ARBA" id="ARBA00022801"/>
    </source>
</evidence>
<evidence type="ECO:0000259" key="2">
    <source>
        <dbReference type="Pfam" id="PF08450"/>
    </source>
</evidence>
<evidence type="ECO:0000313" key="4">
    <source>
        <dbReference type="Proteomes" id="UP001325479"/>
    </source>
</evidence>
<dbReference type="Proteomes" id="UP001325479">
    <property type="component" value="Chromosome"/>
</dbReference>
<dbReference type="SUPFAM" id="SSF63829">
    <property type="entry name" value="Calcium-dependent phosphotriesterase"/>
    <property type="match status" value="1"/>
</dbReference>
<reference evidence="3 4" key="1">
    <citation type="submission" date="2023-12" db="EMBL/GenBank/DDBJ databases">
        <title>Genome sequencing and assembly of bacterial species from a model synthetic community.</title>
        <authorList>
            <person name="Hogle S.L."/>
        </authorList>
    </citation>
    <scope>NUCLEOTIDE SEQUENCE [LARGE SCALE GENOMIC DNA]</scope>
    <source>
        <strain evidence="3 4">HAMBI 2494</strain>
    </source>
</reference>
<feature type="domain" description="SMP-30/Gluconolactonase/LRE-like region" evidence="2">
    <location>
        <begin position="32"/>
        <end position="287"/>
    </location>
</feature>
<dbReference type="EMBL" id="CP139965">
    <property type="protein sequence ID" value="WQD78525.1"/>
    <property type="molecule type" value="Genomic_DNA"/>
</dbReference>
<organism evidence="3 4">
    <name type="scientific">Paraburkholderia kururiensis</name>
    <dbReference type="NCBI Taxonomy" id="984307"/>
    <lineage>
        <taxon>Bacteria</taxon>
        <taxon>Pseudomonadati</taxon>
        <taxon>Pseudomonadota</taxon>
        <taxon>Betaproteobacteria</taxon>
        <taxon>Burkholderiales</taxon>
        <taxon>Burkholderiaceae</taxon>
        <taxon>Paraburkholderia</taxon>
    </lineage>
</organism>
<dbReference type="Pfam" id="PF08450">
    <property type="entry name" value="SGL"/>
    <property type="match status" value="1"/>
</dbReference>
<dbReference type="InterPro" id="IPR051262">
    <property type="entry name" value="SMP-30/CGR1_Lactonase"/>
</dbReference>
<dbReference type="PANTHER" id="PTHR47572:SF4">
    <property type="entry name" value="LACTONASE DRP35"/>
    <property type="match status" value="1"/>
</dbReference>
<dbReference type="InterPro" id="IPR005511">
    <property type="entry name" value="SMP-30"/>
</dbReference>
<evidence type="ECO:0000313" key="3">
    <source>
        <dbReference type="EMBL" id="WQD78525.1"/>
    </source>
</evidence>
<dbReference type="InterPro" id="IPR011042">
    <property type="entry name" value="6-blade_b-propeller_TolB-like"/>
</dbReference>
<keyword evidence="4" id="KW-1185">Reference proteome</keyword>
<dbReference type="PRINTS" id="PR01790">
    <property type="entry name" value="SMP30FAMILY"/>
</dbReference>
<gene>
    <name evidence="3" type="ORF">U0042_02110</name>
</gene>
<dbReference type="RefSeq" id="WP_114809651.1">
    <property type="nucleotide sequence ID" value="NZ_CP139965.1"/>
</dbReference>
<keyword evidence="1" id="KW-0378">Hydrolase</keyword>